<evidence type="ECO:0000313" key="4">
    <source>
        <dbReference type="EMBL" id="CEO57116.1"/>
    </source>
</evidence>
<dbReference type="Gene3D" id="1.25.40.10">
    <property type="entry name" value="Tetratricopeptide repeat domain"/>
    <property type="match status" value="3"/>
</dbReference>
<gene>
    <name evidence="4" type="ORF">BN869_000013174_1</name>
</gene>
<evidence type="ECO:0000256" key="1">
    <source>
        <dbReference type="ARBA" id="ARBA00022737"/>
    </source>
</evidence>
<evidence type="ECO:0000259" key="3">
    <source>
        <dbReference type="Pfam" id="PF24883"/>
    </source>
</evidence>
<reference evidence="4" key="1">
    <citation type="submission" date="2015-01" db="EMBL/GenBank/DDBJ databases">
        <authorList>
            <person name="Durling Mikael"/>
        </authorList>
    </citation>
    <scope>NUCLEOTIDE SEQUENCE</scope>
</reference>
<dbReference type="SUPFAM" id="SSF48452">
    <property type="entry name" value="TPR-like"/>
    <property type="match status" value="3"/>
</dbReference>
<dbReference type="Pfam" id="PF24883">
    <property type="entry name" value="NPHP3_N"/>
    <property type="match status" value="1"/>
</dbReference>
<dbReference type="Gene3D" id="3.40.50.300">
    <property type="entry name" value="P-loop containing nucleotide triphosphate hydrolases"/>
    <property type="match status" value="1"/>
</dbReference>
<keyword evidence="1" id="KW-0677">Repeat</keyword>
<dbReference type="EMBL" id="CDPU01000087">
    <property type="protein sequence ID" value="CEO57116.1"/>
    <property type="molecule type" value="Genomic_DNA"/>
</dbReference>
<name>A0A0B7KQM3_BIOOC</name>
<dbReference type="Pfam" id="PF13424">
    <property type="entry name" value="TPR_12"/>
    <property type="match status" value="3"/>
</dbReference>
<dbReference type="AlphaFoldDB" id="A0A0B7KQM3"/>
<dbReference type="InterPro" id="IPR056884">
    <property type="entry name" value="NPHP3-like_N"/>
</dbReference>
<dbReference type="PANTHER" id="PTHR10039">
    <property type="entry name" value="AMELOGENIN"/>
    <property type="match status" value="1"/>
</dbReference>
<sequence>MTTQNTISSADVEQQAISRAAAAFAQLRGANDLLQECINNATTVSELVESIERHHKHLARKSSSKLLALLQKHTTWLDSVSGLIEGAVQTRADLLCPVWAPIRLLLLASDFHAQVAQHITTMLEIITESLPRLELYKKLQSDKSLQIALLNIFTDIVEFCAVTYKYFKRGMLVRIGKLILTPLKTEFEKMCKRLKWHTKNVDDTAVAVELLRAADFRAKMQAQNAENMRSRCDTWLNPANMLGVHQARSRMRVTGTCEWLLSSQAYDSWLRTESDLAEDRLLGILGKGGCGKSILSSYIVDKTQEGNAATIYFSFSGADAPRQTLQSLVRSLVSQLVHKPGYIGGYELVHELTMQEGYSTDDLWTLLHKILALDTDPLFLVVDGVDECSEPAEQLVEHVLNILNAIQSCKIVILGRAHVSELRSHSGYIIEMDSTVIKSDLQSFITTQLRSNTRLHGLGIQDSISRTLLERSDGMFLWVKLMIDDLSRASSVSEVTQKLKCLPRGLHAAYHQIIQHLLQTLDDFEIKLAQNILSFVTAAGRTLEVEELHCLQALSSRASAGDYSPGSIRNHVFIDPAEKFSRVCGGLIHILDGKVTLVHITAKEFLQRPVNKLEATNHPQALNSRVDLVGSHELFTTACLDFLLLDGAGMSQTNAPQTPLTKNMRLFFKYAAKFFVYHIQNSGPISGGRLERIRQLINSGGMVSLYEHYFVLLLEDGYYEDLEDEFSNFFKWAETQNLELGPQKSFFAVAHEECIQRFGAEDWRTKELVSLLTGDPPPTEHPQVYPVDKVGSKEADERVSALMNLLKENQQLQILTKIDLLLNMRSLIRIKALTDPLETLFLLIMKQAHRLPAVFLMLVGGFYLDFKKPRQALAAYEAALENVEHLDTALKFEISDIIGKIYTCNLVDYTKAEAAYRKSALGRREILGPDHEKTLHSLNCLANALYEQKDYAAAVEIWTEVYEKRMESQLSATSSERKPVEVCFDQSRFCGKFRQLRLMREKLLGQEKFGLIGVSGSLACALHAQGYFGLAKILWTYDVQAWKRLRGEDHADTLVIMRNLGTVMATLDPLEAENIYRQVYTSQKNTLGEDHPETLQSLLAVADTQYRQKNYVAAEKSFRAVININEEIRGDRCTGPLDPVESLACTLFFLDRFEEAEFLDRQLLAKRERELGAKDPKTLRILVHLGQTLRAKGSYEMALKLGREALQDQEHVLAKEHPDILESMYQVAYTYLMLDQEEEAKQVCFNAIERQVRILGTENVVTRGTIVLLAMIYTQRRPYW</sequence>
<dbReference type="InterPro" id="IPR011990">
    <property type="entry name" value="TPR-like_helical_dom_sf"/>
</dbReference>
<evidence type="ECO:0000259" key="2">
    <source>
        <dbReference type="Pfam" id="PF24809"/>
    </source>
</evidence>
<dbReference type="InterPro" id="IPR027417">
    <property type="entry name" value="P-loop_NTPase"/>
</dbReference>
<protein>
    <recommendedName>
        <fullName evidence="5">NACHT domain-containing protein</fullName>
    </recommendedName>
</protein>
<organism evidence="4">
    <name type="scientific">Bionectria ochroleuca</name>
    <name type="common">Gliocladium roseum</name>
    <dbReference type="NCBI Taxonomy" id="29856"/>
    <lineage>
        <taxon>Eukaryota</taxon>
        <taxon>Fungi</taxon>
        <taxon>Dikarya</taxon>
        <taxon>Ascomycota</taxon>
        <taxon>Pezizomycotina</taxon>
        <taxon>Sordariomycetes</taxon>
        <taxon>Hypocreomycetidae</taxon>
        <taxon>Hypocreales</taxon>
        <taxon>Bionectriaceae</taxon>
        <taxon>Clonostachys</taxon>
    </lineage>
</organism>
<evidence type="ECO:0008006" key="5">
    <source>
        <dbReference type="Google" id="ProtNLM"/>
    </source>
</evidence>
<dbReference type="InterPro" id="IPR056125">
    <property type="entry name" value="DUF7708"/>
</dbReference>
<dbReference type="Pfam" id="PF13374">
    <property type="entry name" value="TPR_10"/>
    <property type="match status" value="1"/>
</dbReference>
<feature type="domain" description="Nephrocystin 3-like N-terminal" evidence="3">
    <location>
        <begin position="255"/>
        <end position="416"/>
    </location>
</feature>
<proteinExistence type="predicted"/>
<dbReference type="PANTHER" id="PTHR10039:SF14">
    <property type="entry name" value="NACHT DOMAIN-CONTAINING PROTEIN"/>
    <property type="match status" value="1"/>
</dbReference>
<accession>A0A0B7KQM3</accession>
<dbReference type="Pfam" id="PF24809">
    <property type="entry name" value="DUF7708"/>
    <property type="match status" value="1"/>
</dbReference>
<dbReference type="SUPFAM" id="SSF52540">
    <property type="entry name" value="P-loop containing nucleoside triphosphate hydrolases"/>
    <property type="match status" value="1"/>
</dbReference>
<feature type="domain" description="DUF7708" evidence="2">
    <location>
        <begin position="82"/>
        <end position="207"/>
    </location>
</feature>
<dbReference type="SMART" id="SM00028">
    <property type="entry name" value="TPR"/>
    <property type="match status" value="5"/>
</dbReference>
<dbReference type="InterPro" id="IPR019734">
    <property type="entry name" value="TPR_rpt"/>
</dbReference>